<feature type="transmembrane region" description="Helical" evidence="1">
    <location>
        <begin position="20"/>
        <end position="41"/>
    </location>
</feature>
<dbReference type="Proteomes" id="UP000199087">
    <property type="component" value="Unassembled WGS sequence"/>
</dbReference>
<dbReference type="InterPro" id="IPR013766">
    <property type="entry name" value="Thioredoxin_domain"/>
</dbReference>
<evidence type="ECO:0000313" key="4">
    <source>
        <dbReference type="Proteomes" id="UP000199087"/>
    </source>
</evidence>
<dbReference type="Pfam" id="PF00085">
    <property type="entry name" value="Thioredoxin"/>
    <property type="match status" value="1"/>
</dbReference>
<organism evidence="3 4">
    <name type="scientific">Neobacillus massiliamazoniensis</name>
    <dbReference type="NCBI Taxonomy" id="1499688"/>
    <lineage>
        <taxon>Bacteria</taxon>
        <taxon>Bacillati</taxon>
        <taxon>Bacillota</taxon>
        <taxon>Bacilli</taxon>
        <taxon>Bacillales</taxon>
        <taxon>Bacillaceae</taxon>
        <taxon>Neobacillus</taxon>
    </lineage>
</organism>
<proteinExistence type="predicted"/>
<dbReference type="SUPFAM" id="SSF52833">
    <property type="entry name" value="Thioredoxin-like"/>
    <property type="match status" value="1"/>
</dbReference>
<gene>
    <name evidence="3" type="ORF">BN000_01485</name>
</gene>
<keyword evidence="4" id="KW-1185">Reference proteome</keyword>
<dbReference type="RefSeq" id="WP_090632788.1">
    <property type="nucleotide sequence ID" value="NZ_CVRB01000001.1"/>
</dbReference>
<evidence type="ECO:0000259" key="2">
    <source>
        <dbReference type="Pfam" id="PF00085"/>
    </source>
</evidence>
<dbReference type="OrthoDB" id="5784238at2"/>
<dbReference type="EMBL" id="CVRB01000001">
    <property type="protein sequence ID" value="CRK81578.1"/>
    <property type="molecule type" value="Genomic_DNA"/>
</dbReference>
<accession>A0A0U1NV05</accession>
<keyword evidence="1" id="KW-0812">Transmembrane</keyword>
<dbReference type="AlphaFoldDB" id="A0A0U1NV05"/>
<keyword evidence="1" id="KW-0472">Membrane</keyword>
<protein>
    <submittedName>
        <fullName evidence="3">Putative thiol-disulfide oxidoreductase</fullName>
    </submittedName>
</protein>
<dbReference type="STRING" id="1499688.BN000_01485"/>
<keyword evidence="1" id="KW-1133">Transmembrane helix</keyword>
<evidence type="ECO:0000256" key="1">
    <source>
        <dbReference type="SAM" id="Phobius"/>
    </source>
</evidence>
<dbReference type="CDD" id="cd02947">
    <property type="entry name" value="TRX_family"/>
    <property type="match status" value="1"/>
</dbReference>
<name>A0A0U1NV05_9BACI</name>
<feature type="domain" description="Thioredoxin" evidence="2">
    <location>
        <begin position="5"/>
        <end position="85"/>
    </location>
</feature>
<reference evidence="4" key="1">
    <citation type="submission" date="2015-05" db="EMBL/GenBank/DDBJ databases">
        <authorList>
            <person name="Urmite Genomes"/>
        </authorList>
    </citation>
    <scope>NUCLEOTIDE SEQUENCE [LARGE SCALE GENOMIC DNA]</scope>
    <source>
        <strain evidence="4">LF1</strain>
    </source>
</reference>
<dbReference type="InterPro" id="IPR036249">
    <property type="entry name" value="Thioredoxin-like_sf"/>
</dbReference>
<evidence type="ECO:0000313" key="3">
    <source>
        <dbReference type="EMBL" id="CRK81578.1"/>
    </source>
</evidence>
<sequence length="102" mass="11822">MDEWTDKELASFLKNKTSGLVYFYTPLCGTCQVASKMLLIIKEMVKIEIGKMNLNFYPDVARDIEIESVPCLKLVREGHVVETIYAFHSIPYLLEKIHEHIM</sequence>
<dbReference type="Gene3D" id="3.40.30.10">
    <property type="entry name" value="Glutaredoxin"/>
    <property type="match status" value="1"/>
</dbReference>